<evidence type="ECO:0000256" key="1">
    <source>
        <dbReference type="SAM" id="MobiDB-lite"/>
    </source>
</evidence>
<dbReference type="AlphaFoldDB" id="A0A9P8VL15"/>
<proteinExistence type="predicted"/>
<dbReference type="OrthoDB" id="5245042at2759"/>
<accession>A0A9P8VL15</accession>
<keyword evidence="3" id="KW-1185">Reference proteome</keyword>
<dbReference type="Proteomes" id="UP000770015">
    <property type="component" value="Unassembled WGS sequence"/>
</dbReference>
<comment type="caution">
    <text evidence="2">The sequence shown here is derived from an EMBL/GenBank/DDBJ whole genome shotgun (WGS) entry which is preliminary data.</text>
</comment>
<dbReference type="EMBL" id="JAGSXJ010000002">
    <property type="protein sequence ID" value="KAH6695121.1"/>
    <property type="molecule type" value="Genomic_DNA"/>
</dbReference>
<organism evidence="2 3">
    <name type="scientific">Plectosphaerella plurivora</name>
    <dbReference type="NCBI Taxonomy" id="936078"/>
    <lineage>
        <taxon>Eukaryota</taxon>
        <taxon>Fungi</taxon>
        <taxon>Dikarya</taxon>
        <taxon>Ascomycota</taxon>
        <taxon>Pezizomycotina</taxon>
        <taxon>Sordariomycetes</taxon>
        <taxon>Hypocreomycetidae</taxon>
        <taxon>Glomerellales</taxon>
        <taxon>Plectosphaerellaceae</taxon>
        <taxon>Plectosphaerella</taxon>
    </lineage>
</organism>
<reference evidence="2" key="1">
    <citation type="journal article" date="2021" name="Nat. Commun.">
        <title>Genetic determinants of endophytism in the Arabidopsis root mycobiome.</title>
        <authorList>
            <person name="Mesny F."/>
            <person name="Miyauchi S."/>
            <person name="Thiergart T."/>
            <person name="Pickel B."/>
            <person name="Atanasova L."/>
            <person name="Karlsson M."/>
            <person name="Huettel B."/>
            <person name="Barry K.W."/>
            <person name="Haridas S."/>
            <person name="Chen C."/>
            <person name="Bauer D."/>
            <person name="Andreopoulos W."/>
            <person name="Pangilinan J."/>
            <person name="LaButti K."/>
            <person name="Riley R."/>
            <person name="Lipzen A."/>
            <person name="Clum A."/>
            <person name="Drula E."/>
            <person name="Henrissat B."/>
            <person name="Kohler A."/>
            <person name="Grigoriev I.V."/>
            <person name="Martin F.M."/>
            <person name="Hacquard S."/>
        </authorList>
    </citation>
    <scope>NUCLEOTIDE SEQUENCE</scope>
    <source>
        <strain evidence="2">MPI-SDFR-AT-0117</strain>
    </source>
</reference>
<gene>
    <name evidence="2" type="ORF">F5X68DRAFT_257853</name>
</gene>
<feature type="region of interest" description="Disordered" evidence="1">
    <location>
        <begin position="83"/>
        <end position="122"/>
    </location>
</feature>
<feature type="region of interest" description="Disordered" evidence="1">
    <location>
        <begin position="170"/>
        <end position="198"/>
    </location>
</feature>
<name>A0A9P8VL15_9PEZI</name>
<sequence length="230" mass="25233">MRPMDHNAKLAMWSPYRTDRHPLAASDSPVKKVQLMRRNGKIGYAVTYQKPGGDTPLRLTEDARRADRRCCVDEARPLRTREWLNATEPYQTPVDESAQTGRVPRGDRCKSPRRKPAASEPAVSTCEGIVSAGQQDLWPGDAAAEAFDQSSAWPVLPIAPSPPATPWIPQLSTPDLSPLPEDRSFCPCEGDGDGGEAEEWKTKTQLAIDAQVSAAQAYIKRAQASAREGR</sequence>
<feature type="region of interest" description="Disordered" evidence="1">
    <location>
        <begin position="1"/>
        <end position="31"/>
    </location>
</feature>
<protein>
    <submittedName>
        <fullName evidence="2">Uncharacterized protein</fullName>
    </submittedName>
</protein>
<evidence type="ECO:0000313" key="2">
    <source>
        <dbReference type="EMBL" id="KAH6695121.1"/>
    </source>
</evidence>
<evidence type="ECO:0000313" key="3">
    <source>
        <dbReference type="Proteomes" id="UP000770015"/>
    </source>
</evidence>